<feature type="transmembrane region" description="Helical" evidence="1">
    <location>
        <begin position="66"/>
        <end position="88"/>
    </location>
</feature>
<evidence type="ECO:0000313" key="2">
    <source>
        <dbReference type="EMBL" id="CAH1405230.1"/>
    </source>
</evidence>
<dbReference type="OrthoDB" id="10495293at2759"/>
<dbReference type="Proteomes" id="UP001152798">
    <property type="component" value="Chromosome 6"/>
</dbReference>
<dbReference type="AlphaFoldDB" id="A0A9P0HNN2"/>
<reference evidence="2" key="1">
    <citation type="submission" date="2022-01" db="EMBL/GenBank/DDBJ databases">
        <authorList>
            <person name="King R."/>
        </authorList>
    </citation>
    <scope>NUCLEOTIDE SEQUENCE</scope>
</reference>
<evidence type="ECO:0000256" key="1">
    <source>
        <dbReference type="SAM" id="Phobius"/>
    </source>
</evidence>
<organism evidence="2 3">
    <name type="scientific">Nezara viridula</name>
    <name type="common">Southern green stink bug</name>
    <name type="synonym">Cimex viridulus</name>
    <dbReference type="NCBI Taxonomy" id="85310"/>
    <lineage>
        <taxon>Eukaryota</taxon>
        <taxon>Metazoa</taxon>
        <taxon>Ecdysozoa</taxon>
        <taxon>Arthropoda</taxon>
        <taxon>Hexapoda</taxon>
        <taxon>Insecta</taxon>
        <taxon>Pterygota</taxon>
        <taxon>Neoptera</taxon>
        <taxon>Paraneoptera</taxon>
        <taxon>Hemiptera</taxon>
        <taxon>Heteroptera</taxon>
        <taxon>Panheteroptera</taxon>
        <taxon>Pentatomomorpha</taxon>
        <taxon>Pentatomoidea</taxon>
        <taxon>Pentatomidae</taxon>
        <taxon>Pentatominae</taxon>
        <taxon>Nezara</taxon>
    </lineage>
</organism>
<protein>
    <submittedName>
        <fullName evidence="2">Uncharacterized protein</fullName>
    </submittedName>
</protein>
<feature type="transmembrane region" description="Helical" evidence="1">
    <location>
        <begin position="21"/>
        <end position="43"/>
    </location>
</feature>
<keyword evidence="3" id="KW-1185">Reference proteome</keyword>
<keyword evidence="1" id="KW-1133">Transmembrane helix</keyword>
<keyword evidence="1" id="KW-0812">Transmembrane</keyword>
<gene>
    <name evidence="2" type="ORF">NEZAVI_LOCUS13477</name>
</gene>
<sequence length="131" mass="15151">MSARVFLVGWDQRILSSKISVSVYVLELIIKGTPMVFLFHPIVELVDDLVIIDKLLPSKPKTKNMYLWPILSVVALVKFYFISCYFAGVSDVTSFLMRLPIALMYHRDYQQLIIFAFFVDQISARFDIGKH</sequence>
<accession>A0A9P0HNN2</accession>
<proteinExistence type="predicted"/>
<dbReference type="EMBL" id="OV725082">
    <property type="protein sequence ID" value="CAH1405230.1"/>
    <property type="molecule type" value="Genomic_DNA"/>
</dbReference>
<name>A0A9P0HNN2_NEZVI</name>
<keyword evidence="1" id="KW-0472">Membrane</keyword>
<evidence type="ECO:0000313" key="3">
    <source>
        <dbReference type="Proteomes" id="UP001152798"/>
    </source>
</evidence>